<dbReference type="Gene3D" id="3.40.710.10">
    <property type="entry name" value="DD-peptidase/beta-lactamase superfamily"/>
    <property type="match status" value="1"/>
</dbReference>
<dbReference type="InterPro" id="IPR050491">
    <property type="entry name" value="AmpC-like"/>
</dbReference>
<feature type="domain" description="Beta-lactamase-related" evidence="1">
    <location>
        <begin position="55"/>
        <end position="371"/>
    </location>
</feature>
<dbReference type="Pfam" id="PF00144">
    <property type="entry name" value="Beta-lactamase"/>
    <property type="match status" value="1"/>
</dbReference>
<dbReference type="KEGG" id="gps:C427_3084"/>
<dbReference type="InterPro" id="IPR001466">
    <property type="entry name" value="Beta-lactam-related"/>
</dbReference>
<dbReference type="RefSeq" id="WP_007639993.1">
    <property type="nucleotide sequence ID" value="NC_020514.1"/>
</dbReference>
<dbReference type="SUPFAM" id="SSF56601">
    <property type="entry name" value="beta-lactamase/transpeptidase-like"/>
    <property type="match status" value="1"/>
</dbReference>
<evidence type="ECO:0000259" key="1">
    <source>
        <dbReference type="Pfam" id="PF00144"/>
    </source>
</evidence>
<dbReference type="eggNOG" id="COG1680">
    <property type="taxonomic scope" value="Bacteria"/>
</dbReference>
<protein>
    <recommendedName>
        <fullName evidence="1">Beta-lactamase-related domain-containing protein</fullName>
    </recommendedName>
</protein>
<evidence type="ECO:0000313" key="2">
    <source>
        <dbReference type="EMBL" id="AGH45193.1"/>
    </source>
</evidence>
<dbReference type="EMBL" id="CP003837">
    <property type="protein sequence ID" value="AGH45193.1"/>
    <property type="molecule type" value="Genomic_DNA"/>
</dbReference>
<dbReference type="Proteomes" id="UP000011864">
    <property type="component" value="Chromosome"/>
</dbReference>
<accession>K7A8M4</accession>
<dbReference type="AlphaFoldDB" id="K7A8M4"/>
<proteinExistence type="predicted"/>
<reference evidence="2 3" key="1">
    <citation type="journal article" date="2013" name="Genome Announc.">
        <title>Complete Genome Sequence of Glaciecola psychrophila Strain 170T.</title>
        <authorList>
            <person name="Yin J."/>
            <person name="Chen J."/>
            <person name="Liu G."/>
            <person name="Yu Y."/>
            <person name="Song L."/>
            <person name="Wang X."/>
            <person name="Qu X."/>
        </authorList>
    </citation>
    <scope>NUCLEOTIDE SEQUENCE [LARGE SCALE GENOMIC DNA]</scope>
    <source>
        <strain evidence="2 3">170</strain>
    </source>
</reference>
<dbReference type="HOGENOM" id="CLU_020027_8_2_6"/>
<name>K7A8M4_9ALTE</name>
<sequence length="487" mass="53201">MNFNANTLIVLASASIYSLSALGNSDQIITENQLISEGLQPTVRIIGKPSKVSSLKERMEYYKVPAVSIAFLKDNKISWTHTVGVIDQINNRPIDANTVFQAASISKPVFASVLMKYRQDNNLNLEVDVNRLLKSWQVPAHQWSHKSDVTLRRLLSHSAGTTIHGFAGYAEGTDVPSIISLLKGVTPANSAPVIVDIEPGTQFRYSGGGTILAQLVLQDQSKTLLPELAKATLFDPLLMGHSVYSQPLEGSLKNNAAVAHNTNGVPIAGGAHTYAALAAAGLWTTPSDLLRLVSKIQLAGLGKDESFFTKKTVEEILSPQIEPMGIGFFLGGKEKVTSFSHGGSNEGYKAQLFAHTQTGDGIAIMTNSDNGSALISEILNRISEIYHWDEFKPTEKTITRLDPKLFNSILGRYKITEPFESTFVIAEKGGNFIVNNEEFIVDELFFPESSQKLFSMTDMTLELHQNKLGEVNQISFWGGIVATKVDE</sequence>
<dbReference type="PATRIC" id="fig|1129794.4.peg.3068"/>
<dbReference type="PANTHER" id="PTHR46825:SF12">
    <property type="entry name" value="PENICILLIN-BINDING PROTEIN 4"/>
    <property type="match status" value="1"/>
</dbReference>
<keyword evidence="3" id="KW-1185">Reference proteome</keyword>
<organism evidence="2 3">
    <name type="scientific">Paraglaciecola psychrophila 170</name>
    <dbReference type="NCBI Taxonomy" id="1129794"/>
    <lineage>
        <taxon>Bacteria</taxon>
        <taxon>Pseudomonadati</taxon>
        <taxon>Pseudomonadota</taxon>
        <taxon>Gammaproteobacteria</taxon>
        <taxon>Alteromonadales</taxon>
        <taxon>Alteromonadaceae</taxon>
        <taxon>Paraglaciecola</taxon>
    </lineage>
</organism>
<gene>
    <name evidence="2" type="ORF">C427_3084</name>
</gene>
<evidence type="ECO:0000313" key="3">
    <source>
        <dbReference type="Proteomes" id="UP000011864"/>
    </source>
</evidence>
<dbReference type="OrthoDB" id="9799367at2"/>
<dbReference type="InterPro" id="IPR012338">
    <property type="entry name" value="Beta-lactam/transpept-like"/>
</dbReference>
<dbReference type="STRING" id="1129794.C427_3084"/>
<dbReference type="PANTHER" id="PTHR46825">
    <property type="entry name" value="D-ALANYL-D-ALANINE-CARBOXYPEPTIDASE/ENDOPEPTIDASE AMPH"/>
    <property type="match status" value="1"/>
</dbReference>